<reference evidence="3" key="1">
    <citation type="submission" date="2018-03" db="EMBL/GenBank/DDBJ databases">
        <authorList>
            <person name="Sun L."/>
            <person name="Liu H."/>
            <person name="Chen W."/>
            <person name="Huang K."/>
            <person name="Liu W."/>
            <person name="Gao X."/>
        </authorList>
    </citation>
    <scope>NUCLEOTIDE SEQUENCE [LARGE SCALE GENOMIC DNA]</scope>
    <source>
        <strain evidence="3">SH9</strain>
    </source>
</reference>
<sequence>MRLHGLIVATGLLSVGSASNTWAEQFTLRCQDDPYWVMPDPARKPDQITITYAGADTGTLTVNAPYGEFTLHATMGRSKQSTPRLNNGVPYTLVGINAHGPAQVVMPDKTAIETCTKAALKPEEFADKDVASMAMIGCMARAKRSSGPVPVDALIRVAVMETAPGQREVSGVTYIRTLAEPTSLPAGKITLESSPDCELTPGGG</sequence>
<dbReference type="Proteomes" id="UP000239772">
    <property type="component" value="Unassembled WGS sequence"/>
</dbReference>
<evidence type="ECO:0000256" key="1">
    <source>
        <dbReference type="SAM" id="SignalP"/>
    </source>
</evidence>
<keyword evidence="3" id="KW-1185">Reference proteome</keyword>
<feature type="signal peptide" evidence="1">
    <location>
        <begin position="1"/>
        <end position="23"/>
    </location>
</feature>
<name>A0A2T1HN96_9HYPH</name>
<protein>
    <recommendedName>
        <fullName evidence="4">C-type lysozyme inhibitor domain-containing protein</fullName>
    </recommendedName>
</protein>
<organism evidence="2 3">
    <name type="scientific">Alsobacter soli</name>
    <dbReference type="NCBI Taxonomy" id="2109933"/>
    <lineage>
        <taxon>Bacteria</taxon>
        <taxon>Pseudomonadati</taxon>
        <taxon>Pseudomonadota</taxon>
        <taxon>Alphaproteobacteria</taxon>
        <taxon>Hyphomicrobiales</taxon>
        <taxon>Alsobacteraceae</taxon>
        <taxon>Alsobacter</taxon>
    </lineage>
</organism>
<evidence type="ECO:0008006" key="4">
    <source>
        <dbReference type="Google" id="ProtNLM"/>
    </source>
</evidence>
<feature type="chain" id="PRO_5015665626" description="C-type lysozyme inhibitor domain-containing protein" evidence="1">
    <location>
        <begin position="24"/>
        <end position="204"/>
    </location>
</feature>
<dbReference type="EMBL" id="PVZS01000031">
    <property type="protein sequence ID" value="PSC03125.1"/>
    <property type="molecule type" value="Genomic_DNA"/>
</dbReference>
<accession>A0A2T1HN96</accession>
<proteinExistence type="predicted"/>
<evidence type="ECO:0000313" key="3">
    <source>
        <dbReference type="Proteomes" id="UP000239772"/>
    </source>
</evidence>
<evidence type="ECO:0000313" key="2">
    <source>
        <dbReference type="EMBL" id="PSC03125.1"/>
    </source>
</evidence>
<dbReference type="AlphaFoldDB" id="A0A2T1HN96"/>
<gene>
    <name evidence="2" type="ORF">SLNSH_20555</name>
</gene>
<keyword evidence="1" id="KW-0732">Signal</keyword>
<dbReference type="RefSeq" id="WP_106339479.1">
    <property type="nucleotide sequence ID" value="NZ_PVZS01000031.1"/>
</dbReference>
<comment type="caution">
    <text evidence="2">The sequence shown here is derived from an EMBL/GenBank/DDBJ whole genome shotgun (WGS) entry which is preliminary data.</text>
</comment>